<dbReference type="RefSeq" id="WP_159266691.1">
    <property type="nucleotide sequence ID" value="NZ_AP022324.1"/>
</dbReference>
<dbReference type="Proteomes" id="UP000464661">
    <property type="component" value="Chromosome"/>
</dbReference>
<reference evidence="2 3" key="1">
    <citation type="submission" date="2020-01" db="EMBL/GenBank/DDBJ databases">
        <title>Complete Genome Sequence of Pseudomonas putida Strain TS312, Harboring the HdtS type N-acyl-homoserine Lactone Synthase, Isolated from a Paper Mill.</title>
        <authorList>
            <person name="Hosoe A."/>
            <person name="Suenaga T."/>
            <person name="Sugi T."/>
            <person name="Izumi T."/>
            <person name="Nagai N."/>
            <person name="Terada A."/>
        </authorList>
    </citation>
    <scope>NUCLEOTIDE SEQUENCE [LARGE SCALE GENOMIC DNA]</scope>
    <source>
        <strain evidence="2 3">TS312</strain>
    </source>
</reference>
<feature type="domain" description="TniQ" evidence="1">
    <location>
        <begin position="7"/>
        <end position="144"/>
    </location>
</feature>
<evidence type="ECO:0000313" key="2">
    <source>
        <dbReference type="EMBL" id="BBU42576.1"/>
    </source>
</evidence>
<organism evidence="2 3">
    <name type="scientific">Pseudomonas putida</name>
    <name type="common">Arthrobacter siderocapsulatus</name>
    <dbReference type="NCBI Taxonomy" id="303"/>
    <lineage>
        <taxon>Bacteria</taxon>
        <taxon>Pseudomonadati</taxon>
        <taxon>Pseudomonadota</taxon>
        <taxon>Gammaproteobacteria</taxon>
        <taxon>Pseudomonadales</taxon>
        <taxon>Pseudomonadaceae</taxon>
        <taxon>Pseudomonas</taxon>
    </lineage>
</organism>
<dbReference type="InterPro" id="IPR009492">
    <property type="entry name" value="TniQ"/>
</dbReference>
<evidence type="ECO:0000313" key="3">
    <source>
        <dbReference type="Proteomes" id="UP000464661"/>
    </source>
</evidence>
<gene>
    <name evidence="2" type="ORF">PPTS312_04910</name>
</gene>
<accession>A0A7U6RBC5</accession>
<protein>
    <recommendedName>
        <fullName evidence="1">TniQ domain-containing protein</fullName>
    </recommendedName>
</protein>
<dbReference type="EMBL" id="AP022324">
    <property type="protein sequence ID" value="BBU42576.1"/>
    <property type="molecule type" value="Genomic_DNA"/>
</dbReference>
<proteinExistence type="predicted"/>
<dbReference type="Pfam" id="PF06527">
    <property type="entry name" value="TniQ"/>
    <property type="match status" value="1"/>
</dbReference>
<name>A0A7U6RBC5_PSEPU</name>
<dbReference type="AlphaFoldDB" id="A0A7U6RBC5"/>
<evidence type="ECO:0000259" key="1">
    <source>
        <dbReference type="Pfam" id="PF06527"/>
    </source>
</evidence>
<sequence>MLSIPRLQIQPEESIRSYLERSLFLCWDSHAVDDIRKFQNKVRFFKSDLKEISVFLGWDGSYGFDRLISLHTSLAVNYVVKHSQDISYSRKLYPFKGEPYAEKNVSYCPECAKEDLARLGFSYWRRAYTLFGNDTVCHKHNTLLLTHCPYCGLSLGDPKHRLDVMWGGCDGHYLWDVEPSVNSNGAEFQRARFNHAFCTSVRHISAVAAVSAVRRKVQATMPEGVTTWHDIYWLEKDLELAAIRMQDQAVDNDAAYLDSSLELLIKAIFSHYGDIDDFMRDIGEHGVSRLVQNGWGTYLAMGDESAWYVTEDYTMGVAVLSCPYPCYKSMRLSSQSAFRDLDSLYHYSCCMQNDSPSRRLIKRSHLVLPSVPRLDIKTRQNMGHLDGVAV</sequence>